<evidence type="ECO:0000256" key="2">
    <source>
        <dbReference type="ARBA" id="ARBA00004389"/>
    </source>
</evidence>
<dbReference type="Proteomes" id="UP000585474">
    <property type="component" value="Unassembled WGS sequence"/>
</dbReference>
<feature type="compositionally biased region" description="Basic and acidic residues" evidence="11">
    <location>
        <begin position="379"/>
        <end position="388"/>
    </location>
</feature>
<comment type="similarity">
    <text evidence="9">Belongs to the plant Proton pump-interactor protein family.</text>
</comment>
<evidence type="ECO:0000256" key="4">
    <source>
        <dbReference type="ARBA" id="ARBA00022692"/>
    </source>
</evidence>
<accession>A0A7J0GP29</accession>
<proteinExistence type="inferred from homology"/>
<evidence type="ECO:0000256" key="8">
    <source>
        <dbReference type="ARBA" id="ARBA00023136"/>
    </source>
</evidence>
<comment type="caution">
    <text evidence="12">The sequence shown here is derived from an EMBL/GenBank/DDBJ whole genome shotgun (WGS) entry which is preliminary data.</text>
</comment>
<dbReference type="EMBL" id="BJWL01000024">
    <property type="protein sequence ID" value="GFZ15481.1"/>
    <property type="molecule type" value="Genomic_DNA"/>
</dbReference>
<keyword evidence="4" id="KW-0812">Transmembrane</keyword>
<dbReference type="OrthoDB" id="2195113at2759"/>
<keyword evidence="6" id="KW-1133">Transmembrane helix</keyword>
<sequence>MDVEVVKSELAHGIEGNNSLLHEKENGTVHQGFELSEPIKFGSHGVDEPLNVEGNNSHVANFPKDAVDEWPAPKQTHSFYFVRYRSYEDPKLKAKLEQVDKDLQKKSQQRSQILDKIRAKRSDRARLIEQMKPLSSENKQFWLLRDEKRKEMEPLQQALGKLRSNNSVNREKGVGLCSSEEELNNLIKSLHFRMQHESIPLSEEKQILREIKQLEGTREKVIAQDVMRAKIQDSLGEKEAIQDQVKLMGVDLDGVRKEQQVIKAKLNQLTEEKEAIEKEIKDLETELAAVAEKRDKAYETLQELKKQREEGNTCYYQNRTFLNKVKDLAAKKDIEAVKEIGTVEVEKFMSLWNNSKAFRDDYDRRILLSLDMRLLSKDGRMRNPDEKSLVLPDAPVSTETEAVTKTNIKRPKDDSISSPGDSTSAIEKVQKEAKNKPQKEAKNKLTGSGTTLEPIESEEKGVISGSEKLQKDSQSKPKEVDEAKLKEMRREEEIAKAKQALERKKKLAEKAAAKAAIKAQKEAEKKLKEIIV</sequence>
<evidence type="ECO:0000256" key="11">
    <source>
        <dbReference type="SAM" id="MobiDB-lite"/>
    </source>
</evidence>
<gene>
    <name evidence="12" type="ORF">Acr_23g0009340</name>
    <name evidence="13" type="ORF">Acr_24g0016710</name>
</gene>
<feature type="region of interest" description="Disordered" evidence="11">
    <location>
        <begin position="379"/>
        <end position="486"/>
    </location>
</feature>
<evidence type="ECO:0000256" key="1">
    <source>
        <dbReference type="ARBA" id="ARBA00004162"/>
    </source>
</evidence>
<evidence type="ECO:0000256" key="6">
    <source>
        <dbReference type="ARBA" id="ARBA00022989"/>
    </source>
</evidence>
<evidence type="ECO:0000256" key="3">
    <source>
        <dbReference type="ARBA" id="ARBA00022475"/>
    </source>
</evidence>
<evidence type="ECO:0000313" key="13">
    <source>
        <dbReference type="EMBL" id="GFZ15481.1"/>
    </source>
</evidence>
<evidence type="ECO:0000256" key="5">
    <source>
        <dbReference type="ARBA" id="ARBA00022824"/>
    </source>
</evidence>
<dbReference type="AlphaFoldDB" id="A0A7J0GP29"/>
<dbReference type="PANTHER" id="PTHR32219:SF2">
    <property type="entry name" value="PROTON PUMP-INTERACTOR 1"/>
    <property type="match status" value="1"/>
</dbReference>
<keyword evidence="5" id="KW-0256">Endoplasmic reticulum</keyword>
<evidence type="ECO:0000256" key="7">
    <source>
        <dbReference type="ARBA" id="ARBA00023054"/>
    </source>
</evidence>
<keyword evidence="3" id="KW-1003">Cell membrane</keyword>
<evidence type="ECO:0000313" key="14">
    <source>
        <dbReference type="Proteomes" id="UP000585474"/>
    </source>
</evidence>
<evidence type="ECO:0000256" key="9">
    <source>
        <dbReference type="ARBA" id="ARBA00038080"/>
    </source>
</evidence>
<feature type="compositionally biased region" description="Basic and acidic residues" evidence="11">
    <location>
        <begin position="468"/>
        <end position="486"/>
    </location>
</feature>
<evidence type="ECO:0000313" key="12">
    <source>
        <dbReference type="EMBL" id="GFZ12549.1"/>
    </source>
</evidence>
<keyword evidence="7 10" id="KW-0175">Coiled coil</keyword>
<dbReference type="InterPro" id="IPR055282">
    <property type="entry name" value="PPI1-4"/>
</dbReference>
<feature type="compositionally biased region" description="Polar residues" evidence="11">
    <location>
        <begin position="397"/>
        <end position="406"/>
    </location>
</feature>
<feature type="compositionally biased region" description="Polar residues" evidence="11">
    <location>
        <begin position="416"/>
        <end position="425"/>
    </location>
</feature>
<keyword evidence="8" id="KW-0472">Membrane</keyword>
<dbReference type="PANTHER" id="PTHR32219">
    <property type="entry name" value="RNA-BINDING PROTEIN YLMH-RELATED"/>
    <property type="match status" value="1"/>
</dbReference>
<dbReference type="EMBL" id="BJWL01000023">
    <property type="protein sequence ID" value="GFZ12549.1"/>
    <property type="molecule type" value="Genomic_DNA"/>
</dbReference>
<keyword evidence="14" id="KW-1185">Reference proteome</keyword>
<comment type="subcellular location">
    <subcellularLocation>
        <location evidence="1">Cell membrane</location>
        <topology evidence="1">Single-pass membrane protein</topology>
    </subcellularLocation>
    <subcellularLocation>
        <location evidence="2">Endoplasmic reticulum membrane</location>
        <topology evidence="2">Single-pass membrane protein</topology>
    </subcellularLocation>
</comment>
<dbReference type="GO" id="GO:0005886">
    <property type="term" value="C:plasma membrane"/>
    <property type="evidence" value="ECO:0007669"/>
    <property type="project" value="UniProtKB-SubCell"/>
</dbReference>
<reference evidence="12 14" key="1">
    <citation type="submission" date="2019-07" db="EMBL/GenBank/DDBJ databases">
        <title>De Novo Assembly of kiwifruit Actinidia rufa.</title>
        <authorList>
            <person name="Sugita-Konishi S."/>
            <person name="Sato K."/>
            <person name="Mori E."/>
            <person name="Abe Y."/>
            <person name="Kisaki G."/>
            <person name="Hamano K."/>
            <person name="Suezawa K."/>
            <person name="Otani M."/>
            <person name="Fukuda T."/>
            <person name="Manabe T."/>
            <person name="Gomi K."/>
            <person name="Tabuchi M."/>
            <person name="Akimitsu K."/>
            <person name="Kataoka I."/>
        </authorList>
    </citation>
    <scope>NUCLEOTIDE SEQUENCE [LARGE SCALE GENOMIC DNA]</scope>
    <source>
        <strain evidence="14">cv. Fuchu</strain>
        <strain evidence="12">Fuchu</strain>
    </source>
</reference>
<organism evidence="12 14">
    <name type="scientific">Actinidia rufa</name>
    <dbReference type="NCBI Taxonomy" id="165716"/>
    <lineage>
        <taxon>Eukaryota</taxon>
        <taxon>Viridiplantae</taxon>
        <taxon>Streptophyta</taxon>
        <taxon>Embryophyta</taxon>
        <taxon>Tracheophyta</taxon>
        <taxon>Spermatophyta</taxon>
        <taxon>Magnoliopsida</taxon>
        <taxon>eudicotyledons</taxon>
        <taxon>Gunneridae</taxon>
        <taxon>Pentapetalae</taxon>
        <taxon>asterids</taxon>
        <taxon>Ericales</taxon>
        <taxon>Actinidiaceae</taxon>
        <taxon>Actinidia</taxon>
    </lineage>
</organism>
<evidence type="ECO:0000256" key="10">
    <source>
        <dbReference type="SAM" id="Coils"/>
    </source>
</evidence>
<dbReference type="GO" id="GO:0005789">
    <property type="term" value="C:endoplasmic reticulum membrane"/>
    <property type="evidence" value="ECO:0007669"/>
    <property type="project" value="UniProtKB-SubCell"/>
</dbReference>
<feature type="coiled-coil region" evidence="10">
    <location>
        <begin position="252"/>
        <end position="307"/>
    </location>
</feature>
<feature type="compositionally biased region" description="Basic and acidic residues" evidence="11">
    <location>
        <begin position="428"/>
        <end position="443"/>
    </location>
</feature>
<name>A0A7J0GP29_9ERIC</name>
<protein>
    <submittedName>
        <fullName evidence="12">Proton pump interactor 1</fullName>
    </submittedName>
</protein>